<reference evidence="4" key="1">
    <citation type="submission" date="2023-03" db="EMBL/GenBank/DDBJ databases">
        <title>Massive genome expansion in bonnet fungi (Mycena s.s.) driven by repeated elements and novel gene families across ecological guilds.</title>
        <authorList>
            <consortium name="Lawrence Berkeley National Laboratory"/>
            <person name="Harder C.B."/>
            <person name="Miyauchi S."/>
            <person name="Viragh M."/>
            <person name="Kuo A."/>
            <person name="Thoen E."/>
            <person name="Andreopoulos B."/>
            <person name="Lu D."/>
            <person name="Skrede I."/>
            <person name="Drula E."/>
            <person name="Henrissat B."/>
            <person name="Morin E."/>
            <person name="Kohler A."/>
            <person name="Barry K."/>
            <person name="LaButti K."/>
            <person name="Morin E."/>
            <person name="Salamov A."/>
            <person name="Lipzen A."/>
            <person name="Mereny Z."/>
            <person name="Hegedus B."/>
            <person name="Baldrian P."/>
            <person name="Stursova M."/>
            <person name="Weitz H."/>
            <person name="Taylor A."/>
            <person name="Grigoriev I.V."/>
            <person name="Nagy L.G."/>
            <person name="Martin F."/>
            <person name="Kauserud H."/>
        </authorList>
    </citation>
    <scope>NUCLEOTIDE SEQUENCE</scope>
    <source>
        <strain evidence="4">CBHHK173m</strain>
    </source>
</reference>
<dbReference type="PRINTS" id="PR00219">
    <property type="entry name" value="SYNAPTOBREVN"/>
</dbReference>
<dbReference type="Pfam" id="PF00957">
    <property type="entry name" value="Synaptobrevin"/>
    <property type="match status" value="1"/>
</dbReference>
<evidence type="ECO:0000313" key="4">
    <source>
        <dbReference type="EMBL" id="KAJ7100688.1"/>
    </source>
</evidence>
<accession>A0AAD6UJ48</accession>
<dbReference type="EMBL" id="JARJCN010000005">
    <property type="protein sequence ID" value="KAJ7100688.1"/>
    <property type="molecule type" value="Genomic_DNA"/>
</dbReference>
<keyword evidence="1" id="KW-0175">Coiled coil</keyword>
<dbReference type="InterPro" id="IPR042855">
    <property type="entry name" value="V_SNARE_CC"/>
</dbReference>
<name>A0AAD6UJ48_9AGAR</name>
<comment type="caution">
    <text evidence="4">The sequence shown here is derived from an EMBL/GenBank/DDBJ whole genome shotgun (WGS) entry which is preliminary data.</text>
</comment>
<feature type="domain" description="V-SNARE coiled-coil homology" evidence="3">
    <location>
        <begin position="24"/>
        <end position="83"/>
    </location>
</feature>
<proteinExistence type="predicted"/>
<sequence length="97" mass="10719">HHRSTPYDPYPSNGPAGGGRGNAKTAAIQAQIDDTVGIMRDNITKVNERGERLEDLQEKTDALAVSSQGFRQSANKVRKVRLQHHVYTALVFMLTCL</sequence>
<dbReference type="InterPro" id="IPR016444">
    <property type="entry name" value="Synaptobrevin/VAMP"/>
</dbReference>
<evidence type="ECO:0000256" key="1">
    <source>
        <dbReference type="PROSITE-ProRule" id="PRU00290"/>
    </source>
</evidence>
<dbReference type="PROSITE" id="PS00417">
    <property type="entry name" value="SYNAPTOBREVIN"/>
    <property type="match status" value="1"/>
</dbReference>
<evidence type="ECO:0000256" key="2">
    <source>
        <dbReference type="SAM" id="MobiDB-lite"/>
    </source>
</evidence>
<dbReference type="Proteomes" id="UP001222325">
    <property type="component" value="Unassembled WGS sequence"/>
</dbReference>
<gene>
    <name evidence="4" type="ORF">B0H15DRAFT_769839</name>
</gene>
<feature type="region of interest" description="Disordered" evidence="2">
    <location>
        <begin position="1"/>
        <end position="25"/>
    </location>
</feature>
<dbReference type="Gene3D" id="1.20.5.110">
    <property type="match status" value="1"/>
</dbReference>
<dbReference type="CDD" id="cd15874">
    <property type="entry name" value="R-SNARE_Snc1"/>
    <property type="match status" value="1"/>
</dbReference>
<dbReference type="GO" id="GO:0016020">
    <property type="term" value="C:membrane"/>
    <property type="evidence" value="ECO:0007669"/>
    <property type="project" value="InterPro"/>
</dbReference>
<dbReference type="PANTHER" id="PTHR45701">
    <property type="entry name" value="SYNAPTOBREVIN FAMILY MEMBER"/>
    <property type="match status" value="1"/>
</dbReference>
<dbReference type="GO" id="GO:0016192">
    <property type="term" value="P:vesicle-mediated transport"/>
    <property type="evidence" value="ECO:0007669"/>
    <property type="project" value="InterPro"/>
</dbReference>
<dbReference type="InterPro" id="IPR001388">
    <property type="entry name" value="Synaptobrevin-like"/>
</dbReference>
<dbReference type="PROSITE" id="PS50892">
    <property type="entry name" value="V_SNARE"/>
    <property type="match status" value="1"/>
</dbReference>
<dbReference type="SUPFAM" id="SSF58038">
    <property type="entry name" value="SNARE fusion complex"/>
    <property type="match status" value="1"/>
</dbReference>
<protein>
    <submittedName>
        <fullName evidence="4">Synaptobrevin-domain-containing protein</fullName>
    </submittedName>
</protein>
<evidence type="ECO:0000313" key="5">
    <source>
        <dbReference type="Proteomes" id="UP001222325"/>
    </source>
</evidence>
<keyword evidence="5" id="KW-1185">Reference proteome</keyword>
<feature type="non-terminal residue" evidence="4">
    <location>
        <position position="97"/>
    </location>
</feature>
<organism evidence="4 5">
    <name type="scientific">Mycena belliarum</name>
    <dbReference type="NCBI Taxonomy" id="1033014"/>
    <lineage>
        <taxon>Eukaryota</taxon>
        <taxon>Fungi</taxon>
        <taxon>Dikarya</taxon>
        <taxon>Basidiomycota</taxon>
        <taxon>Agaricomycotina</taxon>
        <taxon>Agaricomycetes</taxon>
        <taxon>Agaricomycetidae</taxon>
        <taxon>Agaricales</taxon>
        <taxon>Marasmiineae</taxon>
        <taxon>Mycenaceae</taxon>
        <taxon>Mycena</taxon>
    </lineage>
</organism>
<dbReference type="AlphaFoldDB" id="A0AAD6UJ48"/>
<evidence type="ECO:0000259" key="3">
    <source>
        <dbReference type="PROSITE" id="PS50892"/>
    </source>
</evidence>